<organism evidence="1 2">
    <name type="scientific">Amborella trichopoda</name>
    <dbReference type="NCBI Taxonomy" id="13333"/>
    <lineage>
        <taxon>Eukaryota</taxon>
        <taxon>Viridiplantae</taxon>
        <taxon>Streptophyta</taxon>
        <taxon>Embryophyta</taxon>
        <taxon>Tracheophyta</taxon>
        <taxon>Spermatophyta</taxon>
        <taxon>Magnoliopsida</taxon>
        <taxon>Amborellales</taxon>
        <taxon>Amborellaceae</taxon>
        <taxon>Amborella</taxon>
    </lineage>
</organism>
<reference evidence="2" key="1">
    <citation type="journal article" date="2013" name="Science">
        <title>The Amborella genome and the evolution of flowering plants.</title>
        <authorList>
            <consortium name="Amborella Genome Project"/>
        </authorList>
    </citation>
    <scope>NUCLEOTIDE SEQUENCE [LARGE SCALE GENOMIC DNA]</scope>
</reference>
<keyword evidence="2" id="KW-1185">Reference proteome</keyword>
<proteinExistence type="predicted"/>
<dbReference type="Gramene" id="ERN03676">
    <property type="protein sequence ID" value="ERN03676"/>
    <property type="gene ID" value="AMTR_s00144p00086170"/>
</dbReference>
<dbReference type="EMBL" id="KI394342">
    <property type="protein sequence ID" value="ERN03676.1"/>
    <property type="molecule type" value="Genomic_DNA"/>
</dbReference>
<protein>
    <submittedName>
        <fullName evidence="1">Uncharacterized protein</fullName>
    </submittedName>
</protein>
<sequence>MLGLGLSTRLRPGPSTQEMRRGRVLVDDIYTVESKKEKEEWVLEGGYGGSCWVPHPRTGIYYPKGHEKVMEDVPYGASTFEKTYWLRSHEGLDEPF</sequence>
<dbReference type="PANTHER" id="PTHR35109">
    <property type="entry name" value="GLUTAMATE RACEMASE"/>
    <property type="match status" value="1"/>
</dbReference>
<gene>
    <name evidence="1" type="ORF">AMTR_s00144p00086170</name>
</gene>
<accession>W1P7X2</accession>
<evidence type="ECO:0000313" key="2">
    <source>
        <dbReference type="Proteomes" id="UP000017836"/>
    </source>
</evidence>
<name>W1P7X2_AMBTC</name>
<dbReference type="HOGENOM" id="CLU_2362564_0_0_1"/>
<evidence type="ECO:0000313" key="1">
    <source>
        <dbReference type="EMBL" id="ERN03676.1"/>
    </source>
</evidence>
<dbReference type="Proteomes" id="UP000017836">
    <property type="component" value="Unassembled WGS sequence"/>
</dbReference>
<dbReference type="PANTHER" id="PTHR35109:SF1">
    <property type="entry name" value="GLUTAMATE RACEMASE"/>
    <property type="match status" value="1"/>
</dbReference>
<dbReference type="eggNOG" id="ENOG502SFPB">
    <property type="taxonomic scope" value="Eukaryota"/>
</dbReference>
<dbReference type="AlphaFoldDB" id="W1P7X2"/>